<reference evidence="3" key="1">
    <citation type="journal article" date="2014" name="Proc. Natl. Acad. Sci. U.S.A.">
        <title>Extensive sampling of basidiomycete genomes demonstrates inadequacy of the white-rot/brown-rot paradigm for wood decay fungi.</title>
        <authorList>
            <person name="Riley R."/>
            <person name="Salamov A.A."/>
            <person name="Brown D.W."/>
            <person name="Nagy L.G."/>
            <person name="Floudas D."/>
            <person name="Held B.W."/>
            <person name="Levasseur A."/>
            <person name="Lombard V."/>
            <person name="Morin E."/>
            <person name="Otillar R."/>
            <person name="Lindquist E.A."/>
            <person name="Sun H."/>
            <person name="LaButti K.M."/>
            <person name="Schmutz J."/>
            <person name="Jabbour D."/>
            <person name="Luo H."/>
            <person name="Baker S.E."/>
            <person name="Pisabarro A.G."/>
            <person name="Walton J.D."/>
            <person name="Blanchette R.A."/>
            <person name="Henrissat B."/>
            <person name="Martin F."/>
            <person name="Cullen D."/>
            <person name="Hibbett D.S."/>
            <person name="Grigoriev I.V."/>
        </authorList>
    </citation>
    <scope>NUCLEOTIDE SEQUENCE [LARGE SCALE GENOMIC DNA]</scope>
    <source>
        <strain evidence="3">MUCL 33604</strain>
    </source>
</reference>
<protein>
    <submittedName>
        <fullName evidence="2">Uncharacterized protein</fullName>
    </submittedName>
</protein>
<name>A0A067PMZ8_9AGAM</name>
<feature type="compositionally biased region" description="Low complexity" evidence="1">
    <location>
        <begin position="21"/>
        <end position="38"/>
    </location>
</feature>
<dbReference type="EMBL" id="KL197723">
    <property type="protein sequence ID" value="KDQ56164.1"/>
    <property type="molecule type" value="Genomic_DNA"/>
</dbReference>
<feature type="region of interest" description="Disordered" evidence="1">
    <location>
        <begin position="12"/>
        <end position="38"/>
    </location>
</feature>
<dbReference type="AlphaFoldDB" id="A0A067PMZ8"/>
<dbReference type="HOGENOM" id="CLU_049914_0_0_1"/>
<evidence type="ECO:0000313" key="2">
    <source>
        <dbReference type="EMBL" id="KDQ56164.1"/>
    </source>
</evidence>
<feature type="compositionally biased region" description="Acidic residues" evidence="1">
    <location>
        <begin position="339"/>
        <end position="354"/>
    </location>
</feature>
<dbReference type="OrthoDB" id="2677451at2759"/>
<dbReference type="InParanoid" id="A0A067PMZ8"/>
<proteinExistence type="predicted"/>
<gene>
    <name evidence="2" type="ORF">JAAARDRAFT_48481</name>
</gene>
<evidence type="ECO:0000256" key="1">
    <source>
        <dbReference type="SAM" id="MobiDB-lite"/>
    </source>
</evidence>
<keyword evidence="3" id="KW-1185">Reference proteome</keyword>
<accession>A0A067PMZ8</accession>
<organism evidence="2 3">
    <name type="scientific">Jaapia argillacea MUCL 33604</name>
    <dbReference type="NCBI Taxonomy" id="933084"/>
    <lineage>
        <taxon>Eukaryota</taxon>
        <taxon>Fungi</taxon>
        <taxon>Dikarya</taxon>
        <taxon>Basidiomycota</taxon>
        <taxon>Agaricomycotina</taxon>
        <taxon>Agaricomycetes</taxon>
        <taxon>Agaricomycetidae</taxon>
        <taxon>Jaapiales</taxon>
        <taxon>Jaapiaceae</taxon>
        <taxon>Jaapia</taxon>
    </lineage>
</organism>
<dbReference type="Proteomes" id="UP000027265">
    <property type="component" value="Unassembled WGS sequence"/>
</dbReference>
<sequence>MAAPFYPQYAYGNQPTQHQYPPGQMGQPANPAAPQPQYQPGQLRAFLLGMGLMPPPRPQDIAVAHFYAAQMDQQHQFGLDPNIDPRLQFVSPPAPVPNRREGQAANRMVPTLQGVAKGAIYQVLKESVECGRCKQRNSVTTHIVLFKTDLSPEDFLSRLCAHMDIPRARACLGYKLPGEPKRDPWHTLNTDADVGRAIGDVVEKQCQAIKNKVVLEISNMAYNPKDKNGKKDKEPVLTEMGYMAELRLVKEKLCCKTHSIVRNHIVGKDDLPDTCNVMPNMLNFENLKANTQRVLTCKRKQSRCGSTLPPIHIHIESPLRDIQNNTPSSSRKRCRSNESGDDSSLELKSDDDDTPTPIPIQEVLATLHETLPLVNYPEYADALIKQGVIYARSVTHFKSKFYVEKVGMPEGIVKDFRCKVKKMVNKAGKGDHRAKYARCEDVSVVAGDENINPT</sequence>
<evidence type="ECO:0000313" key="3">
    <source>
        <dbReference type="Proteomes" id="UP000027265"/>
    </source>
</evidence>
<feature type="region of interest" description="Disordered" evidence="1">
    <location>
        <begin position="315"/>
        <end position="358"/>
    </location>
</feature>